<protein>
    <submittedName>
        <fullName evidence="1">Uncharacterized protein</fullName>
    </submittedName>
</protein>
<dbReference type="Proteomes" id="UP000265520">
    <property type="component" value="Unassembled WGS sequence"/>
</dbReference>
<sequence>MVLLSKIANADTVDNYRPIAMANFKFK</sequence>
<dbReference type="EMBL" id="LXQA010812521">
    <property type="protein sequence ID" value="MCI72176.1"/>
    <property type="molecule type" value="Genomic_DNA"/>
</dbReference>
<proteinExistence type="predicted"/>
<reference evidence="1 2" key="1">
    <citation type="journal article" date="2018" name="Front. Plant Sci.">
        <title>Red Clover (Trifolium pratense) and Zigzag Clover (T. medium) - A Picture of Genomic Similarities and Differences.</title>
        <authorList>
            <person name="Dluhosova J."/>
            <person name="Istvanek J."/>
            <person name="Nedelnik J."/>
            <person name="Repkova J."/>
        </authorList>
    </citation>
    <scope>NUCLEOTIDE SEQUENCE [LARGE SCALE GENOMIC DNA]</scope>
    <source>
        <strain evidence="2">cv. 10/8</strain>
        <tissue evidence="1">Leaf</tissue>
    </source>
</reference>
<dbReference type="AlphaFoldDB" id="A0A392UIA8"/>
<organism evidence="1 2">
    <name type="scientific">Trifolium medium</name>
    <dbReference type="NCBI Taxonomy" id="97028"/>
    <lineage>
        <taxon>Eukaryota</taxon>
        <taxon>Viridiplantae</taxon>
        <taxon>Streptophyta</taxon>
        <taxon>Embryophyta</taxon>
        <taxon>Tracheophyta</taxon>
        <taxon>Spermatophyta</taxon>
        <taxon>Magnoliopsida</taxon>
        <taxon>eudicotyledons</taxon>
        <taxon>Gunneridae</taxon>
        <taxon>Pentapetalae</taxon>
        <taxon>rosids</taxon>
        <taxon>fabids</taxon>
        <taxon>Fabales</taxon>
        <taxon>Fabaceae</taxon>
        <taxon>Papilionoideae</taxon>
        <taxon>50 kb inversion clade</taxon>
        <taxon>NPAAA clade</taxon>
        <taxon>Hologalegina</taxon>
        <taxon>IRL clade</taxon>
        <taxon>Trifolieae</taxon>
        <taxon>Trifolium</taxon>
    </lineage>
</organism>
<evidence type="ECO:0000313" key="1">
    <source>
        <dbReference type="EMBL" id="MCI72176.1"/>
    </source>
</evidence>
<keyword evidence="2" id="KW-1185">Reference proteome</keyword>
<accession>A0A392UIA8</accession>
<name>A0A392UIA8_9FABA</name>
<feature type="non-terminal residue" evidence="1">
    <location>
        <position position="27"/>
    </location>
</feature>
<comment type="caution">
    <text evidence="1">The sequence shown here is derived from an EMBL/GenBank/DDBJ whole genome shotgun (WGS) entry which is preliminary data.</text>
</comment>
<evidence type="ECO:0000313" key="2">
    <source>
        <dbReference type="Proteomes" id="UP000265520"/>
    </source>
</evidence>